<gene>
    <name evidence="1" type="ORF">CGI_10023317</name>
</gene>
<dbReference type="AlphaFoldDB" id="K1QFX9"/>
<dbReference type="HOGENOM" id="CLU_2186456_0_0_1"/>
<dbReference type="InParanoid" id="K1QFX9"/>
<evidence type="ECO:0008006" key="2">
    <source>
        <dbReference type="Google" id="ProtNLM"/>
    </source>
</evidence>
<protein>
    <recommendedName>
        <fullName evidence="2">Scavenger receptor class F member 2</fullName>
    </recommendedName>
</protein>
<reference evidence="1" key="1">
    <citation type="journal article" date="2012" name="Nature">
        <title>The oyster genome reveals stress adaptation and complexity of shell formation.</title>
        <authorList>
            <person name="Zhang G."/>
            <person name="Fang X."/>
            <person name="Guo X."/>
            <person name="Li L."/>
            <person name="Luo R."/>
            <person name="Xu F."/>
            <person name="Yang P."/>
            <person name="Zhang L."/>
            <person name="Wang X."/>
            <person name="Qi H."/>
            <person name="Xiong Z."/>
            <person name="Que H."/>
            <person name="Xie Y."/>
            <person name="Holland P.W."/>
            <person name="Paps J."/>
            <person name="Zhu Y."/>
            <person name="Wu F."/>
            <person name="Chen Y."/>
            <person name="Wang J."/>
            <person name="Peng C."/>
            <person name="Meng J."/>
            <person name="Yang L."/>
            <person name="Liu J."/>
            <person name="Wen B."/>
            <person name="Zhang N."/>
            <person name="Huang Z."/>
            <person name="Zhu Q."/>
            <person name="Feng Y."/>
            <person name="Mount A."/>
            <person name="Hedgecock D."/>
            <person name="Xu Z."/>
            <person name="Liu Y."/>
            <person name="Domazet-Loso T."/>
            <person name="Du Y."/>
            <person name="Sun X."/>
            <person name="Zhang S."/>
            <person name="Liu B."/>
            <person name="Cheng P."/>
            <person name="Jiang X."/>
            <person name="Li J."/>
            <person name="Fan D."/>
            <person name="Wang W."/>
            <person name="Fu W."/>
            <person name="Wang T."/>
            <person name="Wang B."/>
            <person name="Zhang J."/>
            <person name="Peng Z."/>
            <person name="Li Y."/>
            <person name="Li N."/>
            <person name="Wang J."/>
            <person name="Chen M."/>
            <person name="He Y."/>
            <person name="Tan F."/>
            <person name="Song X."/>
            <person name="Zheng Q."/>
            <person name="Huang R."/>
            <person name="Yang H."/>
            <person name="Du X."/>
            <person name="Chen L."/>
            <person name="Yang M."/>
            <person name="Gaffney P.M."/>
            <person name="Wang S."/>
            <person name="Luo L."/>
            <person name="She Z."/>
            <person name="Ming Y."/>
            <person name="Huang W."/>
            <person name="Zhang S."/>
            <person name="Huang B."/>
            <person name="Zhang Y."/>
            <person name="Qu T."/>
            <person name="Ni P."/>
            <person name="Miao G."/>
            <person name="Wang J."/>
            <person name="Wang Q."/>
            <person name="Steinberg C.E."/>
            <person name="Wang H."/>
            <person name="Li N."/>
            <person name="Qian L."/>
            <person name="Zhang G."/>
            <person name="Li Y."/>
            <person name="Yang H."/>
            <person name="Liu X."/>
            <person name="Wang J."/>
            <person name="Yin Y."/>
            <person name="Wang J."/>
        </authorList>
    </citation>
    <scope>NUCLEOTIDE SEQUENCE [LARGE SCALE GENOMIC DNA]</scope>
    <source>
        <strain evidence="1">05x7-T-G4-1.051#20</strain>
    </source>
</reference>
<organism evidence="1">
    <name type="scientific">Magallana gigas</name>
    <name type="common">Pacific oyster</name>
    <name type="synonym">Crassostrea gigas</name>
    <dbReference type="NCBI Taxonomy" id="29159"/>
    <lineage>
        <taxon>Eukaryota</taxon>
        <taxon>Metazoa</taxon>
        <taxon>Spiralia</taxon>
        <taxon>Lophotrochozoa</taxon>
        <taxon>Mollusca</taxon>
        <taxon>Bivalvia</taxon>
        <taxon>Autobranchia</taxon>
        <taxon>Pteriomorphia</taxon>
        <taxon>Ostreida</taxon>
        <taxon>Ostreoidea</taxon>
        <taxon>Ostreidae</taxon>
        <taxon>Magallana</taxon>
    </lineage>
</organism>
<accession>K1QFX9</accession>
<name>K1QFX9_MAGGI</name>
<dbReference type="Gene3D" id="2.170.300.10">
    <property type="entry name" value="Tie2 ligand-binding domain superfamily"/>
    <property type="match status" value="1"/>
</dbReference>
<sequence>MLKIERVCFGLILLNQICQHKIWAKICGDRSTNESYCCPGYKLDEILKNCTACDIGYYGLNCDDECPPPYYGHNCKSKCNCSQISCHHVYGCELYQQDEQVSRRPAESW</sequence>
<proteinExistence type="predicted"/>
<dbReference type="EMBL" id="JH816843">
    <property type="protein sequence ID" value="EKC29979.1"/>
    <property type="molecule type" value="Genomic_DNA"/>
</dbReference>
<evidence type="ECO:0000313" key="1">
    <source>
        <dbReference type="EMBL" id="EKC29979.1"/>
    </source>
</evidence>